<evidence type="ECO:0000313" key="3">
    <source>
        <dbReference type="Proteomes" id="UP000017559"/>
    </source>
</evidence>
<dbReference type="HOGENOM" id="CLU_325430_0_0_1"/>
<feature type="chain" id="PRO_5004711444" evidence="1">
    <location>
        <begin position="32"/>
        <end position="814"/>
    </location>
</feature>
<sequence>MTDPIKSLAKCIASLMLVLQALESLMLVLQALESLIADEALPKIFKGRERANKLMEEHHSLQNGVSSLTEQLSQPGAALEDPLVTQTIIQISQRTRLLHLKGEILSVEIRKVKIIHKEEQVGTVSFADVDMEQGLSNCSLGTRQRQVSLSTVENLHKPESLPLQIASELPTPRCSDGGQFSMLPAGPIKGCLESGEDDPQHDFRLPVLSTAKARTEPSALISLSIHASHVMETHSSPSNGDLASDIAQSLHTYLNPTVQDPTLPTFDLDNLSEALKHISTEMHKVQSHANAFEEAAVTARSRVSRLHSILKSCQNLSVPLVRMPEELLAMVFEYCVRADTSGHAFSKYAMPWVLTQTCRRWRTIALCTPSLWSIVRVNTKLMSTLPYHDSSLDMLRTWLERSQKLPIYCLAIFAETSPLSFNTRILDLLISHSTRWLSVDLTFGTQSELYFQLSTVDPYLPLLHSSRLNVTILDTAENIGRASVHWNTPNLTEAVFLVTSDSPDHTPDMVPSWSQLEEFAWIANTPKAFMDIAPAFALLRYCHLNISRDTVMNGMQRCTLPNLRHFDVFGPFRSVLAILNCLSLPALHDLDMDFHESIGTAADHLLTSLGRLQARSRCHLRHISAPFPLFSSPNAPSLVEKFGPVVELRILLSTEEDNQQAIDNFRNTNIFRQLTMLHLLFREQPDSESTLFSEVVSVVEARRSSKAGVSALENLSLDLIRSSTSTDDHISAHLPPFQRLLQLEQGGLLLLGAVVGHKWCSIYGDAHWNSGDFQRAARRWARFGYSDWLYEWEIDYYLKVRTLFRLFFTSMLNI</sequence>
<dbReference type="OrthoDB" id="3365698at2759"/>
<dbReference type="Proteomes" id="UP000017559">
    <property type="component" value="Unassembled WGS sequence"/>
</dbReference>
<proteinExistence type="predicted"/>
<keyword evidence="1" id="KW-0732">Signal</keyword>
<gene>
    <name evidence="2" type="ORF">Moror_4306</name>
</gene>
<organism evidence="2 3">
    <name type="scientific">Moniliophthora roreri (strain MCA 2997)</name>
    <name type="common">Cocoa frosty pod rot fungus</name>
    <name type="synonym">Crinipellis roreri</name>
    <dbReference type="NCBI Taxonomy" id="1381753"/>
    <lineage>
        <taxon>Eukaryota</taxon>
        <taxon>Fungi</taxon>
        <taxon>Dikarya</taxon>
        <taxon>Basidiomycota</taxon>
        <taxon>Agaricomycotina</taxon>
        <taxon>Agaricomycetes</taxon>
        <taxon>Agaricomycetidae</taxon>
        <taxon>Agaricales</taxon>
        <taxon>Marasmiineae</taxon>
        <taxon>Marasmiaceae</taxon>
        <taxon>Moniliophthora</taxon>
    </lineage>
</organism>
<dbReference type="EMBL" id="AWSO01002936">
    <property type="protein sequence ID" value="ESK80835.1"/>
    <property type="molecule type" value="Genomic_DNA"/>
</dbReference>
<accession>V2WKV0</accession>
<name>V2WKV0_MONRO</name>
<protein>
    <submittedName>
        <fullName evidence="2">Uncharacterized protein</fullName>
    </submittedName>
</protein>
<reference evidence="2 3" key="1">
    <citation type="journal article" date="2014" name="BMC Genomics">
        <title>Genome and secretome analysis of the hemibiotrophic fungal pathogen, Moniliophthora roreri, which causes frosty pod rot disease of cacao: mechanisms of the biotrophic and necrotrophic phases.</title>
        <authorList>
            <person name="Meinhardt L.W."/>
            <person name="Costa G.G.L."/>
            <person name="Thomazella D.P.T."/>
            <person name="Teixeira P.J.P.L."/>
            <person name="Carazzolle M.F."/>
            <person name="Schuster S.C."/>
            <person name="Carlson J.E."/>
            <person name="Guiltinan M.J."/>
            <person name="Mieczkowski P."/>
            <person name="Farmer A."/>
            <person name="Ramaraj T."/>
            <person name="Crozier J."/>
            <person name="Davis R.E."/>
            <person name="Shao J."/>
            <person name="Melnick R.L."/>
            <person name="Pereira G.A.G."/>
            <person name="Bailey B.A."/>
        </authorList>
    </citation>
    <scope>NUCLEOTIDE SEQUENCE [LARGE SCALE GENOMIC DNA]</scope>
    <source>
        <strain evidence="2 3">MCA 2997</strain>
    </source>
</reference>
<keyword evidence="3" id="KW-1185">Reference proteome</keyword>
<dbReference type="AlphaFoldDB" id="V2WKV0"/>
<feature type="signal peptide" evidence="1">
    <location>
        <begin position="1"/>
        <end position="31"/>
    </location>
</feature>
<comment type="caution">
    <text evidence="2">The sequence shown here is derived from an EMBL/GenBank/DDBJ whole genome shotgun (WGS) entry which is preliminary data.</text>
</comment>
<evidence type="ECO:0000256" key="1">
    <source>
        <dbReference type="SAM" id="SignalP"/>
    </source>
</evidence>
<dbReference type="KEGG" id="mrr:Moror_4306"/>
<evidence type="ECO:0000313" key="2">
    <source>
        <dbReference type="EMBL" id="ESK80835.1"/>
    </source>
</evidence>